<feature type="transmembrane region" description="Helical" evidence="1">
    <location>
        <begin position="20"/>
        <end position="44"/>
    </location>
</feature>
<reference evidence="2" key="2">
    <citation type="submission" date="2025-09" db="UniProtKB">
        <authorList>
            <consortium name="Ensembl"/>
        </authorList>
    </citation>
    <scope>IDENTIFICATION</scope>
</reference>
<sequence>MLFLSFQSHYSLQLIHRFNFSGLLSLYVTCFYFFLGIPTLLYGIGSWFFASVTETVHTSHGPVTIYFLNKEDEGAMY</sequence>
<evidence type="ECO:0000313" key="2">
    <source>
        <dbReference type="Ensembl" id="ENSAOWP00000024899.1"/>
    </source>
</evidence>
<dbReference type="Pfam" id="PF15031">
    <property type="entry name" value="DUF4528"/>
    <property type="match status" value="1"/>
</dbReference>
<name>A0A8B9QCC0_APTOW</name>
<keyword evidence="1" id="KW-1133">Transmembrane helix</keyword>
<dbReference type="PANTHER" id="PTHR34651:SF1">
    <property type="entry name" value="SIMILAR TO ENSANGP00000021391"/>
    <property type="match status" value="1"/>
</dbReference>
<organism evidence="2 3">
    <name type="scientific">Apteryx owenii</name>
    <name type="common">Little spotted kiwi</name>
    <dbReference type="NCBI Taxonomy" id="8824"/>
    <lineage>
        <taxon>Eukaryota</taxon>
        <taxon>Metazoa</taxon>
        <taxon>Chordata</taxon>
        <taxon>Craniata</taxon>
        <taxon>Vertebrata</taxon>
        <taxon>Euteleostomi</taxon>
        <taxon>Archelosauria</taxon>
        <taxon>Archosauria</taxon>
        <taxon>Dinosauria</taxon>
        <taxon>Saurischia</taxon>
        <taxon>Theropoda</taxon>
        <taxon>Coelurosauria</taxon>
        <taxon>Aves</taxon>
        <taxon>Palaeognathae</taxon>
        <taxon>Apterygiformes</taxon>
        <taxon>Apterygidae</taxon>
        <taxon>Apteryx</taxon>
    </lineage>
</organism>
<dbReference type="Ensembl" id="ENSAOWT00000028233.1">
    <property type="protein sequence ID" value="ENSAOWP00000024899.1"/>
    <property type="gene ID" value="ENSAOWG00000016849.1"/>
</dbReference>
<dbReference type="InterPro" id="IPR029245">
    <property type="entry name" value="DUF4528"/>
</dbReference>
<dbReference type="PANTHER" id="PTHR34651">
    <property type="entry name" value="SIMILAR TO ENSANGP00000021391"/>
    <property type="match status" value="1"/>
</dbReference>
<protein>
    <submittedName>
        <fullName evidence="2">Uncharacterized protein</fullName>
    </submittedName>
</protein>
<keyword evidence="1" id="KW-0472">Membrane</keyword>
<dbReference type="Proteomes" id="UP000694424">
    <property type="component" value="Unplaced"/>
</dbReference>
<dbReference type="AlphaFoldDB" id="A0A8B9QCC0"/>
<evidence type="ECO:0000256" key="1">
    <source>
        <dbReference type="SAM" id="Phobius"/>
    </source>
</evidence>
<keyword evidence="3" id="KW-1185">Reference proteome</keyword>
<evidence type="ECO:0000313" key="3">
    <source>
        <dbReference type="Proteomes" id="UP000694424"/>
    </source>
</evidence>
<reference evidence="2" key="1">
    <citation type="submission" date="2025-08" db="UniProtKB">
        <authorList>
            <consortium name="Ensembl"/>
        </authorList>
    </citation>
    <scope>IDENTIFICATION</scope>
</reference>
<accession>A0A8B9QCC0</accession>
<proteinExistence type="predicted"/>
<keyword evidence="1" id="KW-0812">Transmembrane</keyword>